<evidence type="ECO:0000313" key="2">
    <source>
        <dbReference type="Proteomes" id="UP000016361"/>
    </source>
</evidence>
<dbReference type="Proteomes" id="UP000016361">
    <property type="component" value="Unassembled WGS sequence"/>
</dbReference>
<protein>
    <submittedName>
        <fullName evidence="1">Uncharacterized protein</fullName>
    </submittedName>
</protein>
<keyword evidence="2" id="KW-1185">Reference proteome</keyword>
<name>S4NEF7_9LACO</name>
<dbReference type="EMBL" id="BASH01000001">
    <property type="protein sequence ID" value="GAD15557.1"/>
    <property type="molecule type" value="Genomic_DNA"/>
</dbReference>
<dbReference type="AlphaFoldDB" id="S4NEF7"/>
<sequence length="58" mass="6778">MIATTLMPGVNAKTTYKIRTNVEFQFKYSDIPPRTPEITRLVAERRNFLLVFILMPPH</sequence>
<reference evidence="2" key="1">
    <citation type="journal article" date="2013" name="Genome Announc.">
        <title>Draft Genome Sequence of D-Branched-Chain Amino Acid Producer Lactobacillus otakiensis JCM 15040T, Isolated from a Traditional Japanese Pickle.</title>
        <authorList>
            <person name="Doi K."/>
            <person name="Mori K."/>
            <person name="Mutaguchi Y."/>
            <person name="Tashiro K."/>
            <person name="Fujino Y."/>
            <person name="Ohmori T."/>
            <person name="Kuhara S."/>
            <person name="Ohshima T."/>
        </authorList>
    </citation>
    <scope>NUCLEOTIDE SEQUENCE [LARGE SCALE GENOMIC DNA]</scope>
    <source>
        <strain evidence="2">JCM 15040</strain>
    </source>
</reference>
<accession>S4NEF7</accession>
<gene>
    <name evidence="1" type="ORF">LOT_0095</name>
</gene>
<evidence type="ECO:0000313" key="1">
    <source>
        <dbReference type="EMBL" id="GAD15557.1"/>
    </source>
</evidence>
<comment type="caution">
    <text evidence="1">The sequence shown here is derived from an EMBL/GenBank/DDBJ whole genome shotgun (WGS) entry which is preliminary data.</text>
</comment>
<proteinExistence type="predicted"/>
<organism evidence="1 2">
    <name type="scientific">Lentilactobacillus otakiensis DSM 19908 = JCM 15040</name>
    <dbReference type="NCBI Taxonomy" id="1423780"/>
    <lineage>
        <taxon>Bacteria</taxon>
        <taxon>Bacillati</taxon>
        <taxon>Bacillota</taxon>
        <taxon>Bacilli</taxon>
        <taxon>Lactobacillales</taxon>
        <taxon>Lactobacillaceae</taxon>
        <taxon>Lentilactobacillus</taxon>
    </lineage>
</organism>